<dbReference type="Pfam" id="PF05971">
    <property type="entry name" value="Methyltransf_10"/>
    <property type="match status" value="1"/>
</dbReference>
<reference evidence="8 9" key="1">
    <citation type="journal article" date="2022" name="IScience">
        <title>An ultrasensitive nanofiber-based assay for enzymatic hydrolysis and deep-sea microbial degradation of cellulose.</title>
        <authorList>
            <person name="Tsudome M."/>
            <person name="Tachioka M."/>
            <person name="Miyazaki M."/>
            <person name="Uchimura K."/>
            <person name="Tsuda M."/>
            <person name="Takaki Y."/>
            <person name="Deguchi S."/>
        </authorList>
    </citation>
    <scope>NUCLEOTIDE SEQUENCE [LARGE SCALE GENOMIC DNA]</scope>
    <source>
        <strain evidence="8 9">GE09</strain>
    </source>
</reference>
<keyword evidence="5 6" id="KW-0949">S-adenosyl-L-methionine</keyword>
<gene>
    <name evidence="6" type="primary">rlmF</name>
    <name evidence="8" type="ORF">MARGE09_P3393</name>
</gene>
<dbReference type="PANTHER" id="PTHR13393">
    <property type="entry name" value="SAM-DEPENDENT METHYLTRANSFERASE"/>
    <property type="match status" value="1"/>
</dbReference>
<dbReference type="InterPro" id="IPR029063">
    <property type="entry name" value="SAM-dependent_MTases_sf"/>
</dbReference>
<feature type="compositionally biased region" description="Basic residues" evidence="7">
    <location>
        <begin position="7"/>
        <end position="23"/>
    </location>
</feature>
<dbReference type="GO" id="GO:0005737">
    <property type="term" value="C:cytoplasm"/>
    <property type="evidence" value="ECO:0007669"/>
    <property type="project" value="UniProtKB-SubCell"/>
</dbReference>
<dbReference type="CDD" id="cd02440">
    <property type="entry name" value="AdoMet_MTases"/>
    <property type="match status" value="1"/>
</dbReference>
<comment type="subcellular location">
    <subcellularLocation>
        <location evidence="6">Cytoplasm</location>
    </subcellularLocation>
</comment>
<dbReference type="EC" id="2.1.1.181" evidence="6"/>
<evidence type="ECO:0000256" key="1">
    <source>
        <dbReference type="ARBA" id="ARBA00022490"/>
    </source>
</evidence>
<proteinExistence type="inferred from homology"/>
<evidence type="ECO:0000256" key="3">
    <source>
        <dbReference type="ARBA" id="ARBA00022603"/>
    </source>
</evidence>
<name>A0AAN1WKI6_9GAMM</name>
<dbReference type="PANTHER" id="PTHR13393:SF0">
    <property type="entry name" value="RNA N6-ADENOSINE-METHYLTRANSFERASE METTL16"/>
    <property type="match status" value="1"/>
</dbReference>
<dbReference type="GO" id="GO:0052907">
    <property type="term" value="F:23S rRNA (adenine(1618)-N(6))-methyltransferase activity"/>
    <property type="evidence" value="ECO:0007669"/>
    <property type="project" value="UniProtKB-EC"/>
</dbReference>
<evidence type="ECO:0000256" key="2">
    <source>
        <dbReference type="ARBA" id="ARBA00022552"/>
    </source>
</evidence>
<accession>A0AAN1WKI6</accession>
<evidence type="ECO:0000256" key="4">
    <source>
        <dbReference type="ARBA" id="ARBA00022679"/>
    </source>
</evidence>
<evidence type="ECO:0000256" key="6">
    <source>
        <dbReference type="HAMAP-Rule" id="MF_01848"/>
    </source>
</evidence>
<dbReference type="HAMAP" id="MF_01848">
    <property type="entry name" value="23SrRNA_methyltr_F"/>
    <property type="match status" value="1"/>
</dbReference>
<comment type="similarity">
    <text evidence="6">Belongs to the methyltransferase superfamily. METTL16/RlmF family.</text>
</comment>
<dbReference type="GO" id="GO:0070475">
    <property type="term" value="P:rRNA base methylation"/>
    <property type="evidence" value="ECO:0007669"/>
    <property type="project" value="TreeGrafter"/>
</dbReference>
<dbReference type="SUPFAM" id="SSF53335">
    <property type="entry name" value="S-adenosyl-L-methionine-dependent methyltransferases"/>
    <property type="match status" value="1"/>
</dbReference>
<dbReference type="Proteomes" id="UP001320119">
    <property type="component" value="Chromosome"/>
</dbReference>
<keyword evidence="1 6" id="KW-0963">Cytoplasm</keyword>
<protein>
    <recommendedName>
        <fullName evidence="6">Ribosomal RNA large subunit methyltransferase F</fullName>
        <ecNumber evidence="6">2.1.1.181</ecNumber>
    </recommendedName>
    <alternativeName>
        <fullName evidence="6">23S rRNA mA1618 methyltransferase</fullName>
    </alternativeName>
    <alternativeName>
        <fullName evidence="6">rRNA adenine N-6-methyltransferase</fullName>
    </alternativeName>
</protein>
<comment type="function">
    <text evidence="6">Specifically methylates the adenine in position 1618 of 23S rRNA.</text>
</comment>
<evidence type="ECO:0000313" key="9">
    <source>
        <dbReference type="Proteomes" id="UP001320119"/>
    </source>
</evidence>
<keyword evidence="4 6" id="KW-0808">Transferase</keyword>
<dbReference type="Gene3D" id="3.40.50.150">
    <property type="entry name" value="Vaccinia Virus protein VP39"/>
    <property type="match status" value="1"/>
</dbReference>
<organism evidence="8 9">
    <name type="scientific">Marinagarivorans cellulosilyticus</name>
    <dbReference type="NCBI Taxonomy" id="2721545"/>
    <lineage>
        <taxon>Bacteria</taxon>
        <taxon>Pseudomonadati</taxon>
        <taxon>Pseudomonadota</taxon>
        <taxon>Gammaproteobacteria</taxon>
        <taxon>Cellvibrionales</taxon>
        <taxon>Cellvibrionaceae</taxon>
        <taxon>Marinagarivorans</taxon>
    </lineage>
</organism>
<dbReference type="RefSeq" id="WP_236984209.1">
    <property type="nucleotide sequence ID" value="NZ_AP023086.1"/>
</dbReference>
<keyword evidence="3 6" id="KW-0489">Methyltransferase</keyword>
<keyword evidence="9" id="KW-1185">Reference proteome</keyword>
<dbReference type="NCBIfam" id="NF008725">
    <property type="entry name" value="PRK11727.1"/>
    <property type="match status" value="1"/>
</dbReference>
<evidence type="ECO:0000256" key="7">
    <source>
        <dbReference type="SAM" id="MobiDB-lite"/>
    </source>
</evidence>
<dbReference type="InterPro" id="IPR010286">
    <property type="entry name" value="METTL16/RlmF"/>
</dbReference>
<evidence type="ECO:0000313" key="8">
    <source>
        <dbReference type="EMBL" id="BCD99192.1"/>
    </source>
</evidence>
<dbReference type="AlphaFoldDB" id="A0AAN1WKI6"/>
<dbReference type="EMBL" id="AP023086">
    <property type="protein sequence ID" value="BCD99192.1"/>
    <property type="molecule type" value="Genomic_DNA"/>
</dbReference>
<comment type="catalytic activity">
    <reaction evidence="6">
        <text>adenosine(1618) in 23S rRNA + S-adenosyl-L-methionine = N(6)-methyladenosine(1618) in 23S rRNA + S-adenosyl-L-homocysteine + H(+)</text>
        <dbReference type="Rhea" id="RHEA:16497"/>
        <dbReference type="Rhea" id="RHEA-COMP:10229"/>
        <dbReference type="Rhea" id="RHEA-COMP:10231"/>
        <dbReference type="ChEBI" id="CHEBI:15378"/>
        <dbReference type="ChEBI" id="CHEBI:57856"/>
        <dbReference type="ChEBI" id="CHEBI:59789"/>
        <dbReference type="ChEBI" id="CHEBI:74411"/>
        <dbReference type="ChEBI" id="CHEBI:74449"/>
        <dbReference type="EC" id="2.1.1.181"/>
    </reaction>
</comment>
<dbReference type="PIRSF" id="PIRSF029038">
    <property type="entry name" value="Mtase_YbiN_prd"/>
    <property type="match status" value="1"/>
</dbReference>
<sequence>MTTPPKTSRKKAHSGSKGLHPRNIHRDGYNFEQLAIACPDLKPYIVQNIYGNSAINFADPAAVKNLNKALLKKDYNIDAWDIPDGFLCPPVPGRVDYLHYIADLLKVGDTNAAAAKIKLLDIGTGANGIYALLACKAYGWHCTASDINPTALNNVETIVEKNKSIKGNLTLRLQSDKSHIFTGIIHDNEYFDVSVCNPPFHASLDEALKGNRKKRHNLEAKRLSASPQSASLATLPALNFGGQNAELWCKGGEHKFLRTMIKESHIYSKQCRWFTTLVSKSDNLKPAKKLLQKLHAANIKEIEMKQGQKITRILAWSFEPIPN</sequence>
<dbReference type="InterPro" id="IPR016909">
    <property type="entry name" value="rRNA_lsu_MeTfrase_F"/>
</dbReference>
<evidence type="ECO:0000256" key="5">
    <source>
        <dbReference type="ARBA" id="ARBA00022691"/>
    </source>
</evidence>
<keyword evidence="2 6" id="KW-0698">rRNA processing</keyword>
<feature type="region of interest" description="Disordered" evidence="7">
    <location>
        <begin position="1"/>
        <end position="24"/>
    </location>
</feature>
<dbReference type="KEGG" id="marq:MARGE09_P3393"/>